<dbReference type="EMBL" id="FWPT01000015">
    <property type="protein sequence ID" value="SMA50731.1"/>
    <property type="molecule type" value="Genomic_DNA"/>
</dbReference>
<dbReference type="PANTHER" id="PTHR13887:SF56">
    <property type="entry name" value="THIOREDOXIN-LIKE REDUCTASE RV2466C"/>
    <property type="match status" value="1"/>
</dbReference>
<comment type="similarity">
    <text evidence="1">Belongs to the thioredoxin family. DsbA subfamily.</text>
</comment>
<dbReference type="Proteomes" id="UP000196573">
    <property type="component" value="Unassembled WGS sequence"/>
</dbReference>
<dbReference type="InterPro" id="IPR036249">
    <property type="entry name" value="Thioredoxin-like_sf"/>
</dbReference>
<name>A0A1X7AQY2_9GAMM</name>
<evidence type="ECO:0000313" key="3">
    <source>
        <dbReference type="EMBL" id="SMA50731.1"/>
    </source>
</evidence>
<evidence type="ECO:0000313" key="4">
    <source>
        <dbReference type="Proteomes" id="UP000196573"/>
    </source>
</evidence>
<dbReference type="Pfam" id="PF13462">
    <property type="entry name" value="Thioredoxin_4"/>
    <property type="match status" value="1"/>
</dbReference>
<dbReference type="OrthoDB" id="9780340at2"/>
<proteinExistence type="inferred from homology"/>
<evidence type="ECO:0000259" key="2">
    <source>
        <dbReference type="Pfam" id="PF13462"/>
    </source>
</evidence>
<reference evidence="3 4" key="1">
    <citation type="submission" date="2017-03" db="EMBL/GenBank/DDBJ databases">
        <authorList>
            <person name="Afonso C.L."/>
            <person name="Miller P.J."/>
            <person name="Scott M.A."/>
            <person name="Spackman E."/>
            <person name="Goraichik I."/>
            <person name="Dimitrov K.M."/>
            <person name="Suarez D.L."/>
            <person name="Swayne D.E."/>
        </authorList>
    </citation>
    <scope>NUCLEOTIDE SEQUENCE [LARGE SCALE GENOMIC DNA]</scope>
    <source>
        <strain evidence="3">SB41UT1</strain>
    </source>
</reference>
<accession>A0A1X7AQY2</accession>
<feature type="domain" description="Thioredoxin-like fold" evidence="2">
    <location>
        <begin position="20"/>
        <end position="169"/>
    </location>
</feature>
<dbReference type="CDD" id="cd02972">
    <property type="entry name" value="DsbA_family"/>
    <property type="match status" value="1"/>
</dbReference>
<dbReference type="AlphaFoldDB" id="A0A1X7AQY2"/>
<dbReference type="InterPro" id="IPR012336">
    <property type="entry name" value="Thioredoxin-like_fold"/>
</dbReference>
<dbReference type="SUPFAM" id="SSF52833">
    <property type="entry name" value="Thioredoxin-like"/>
    <property type="match status" value="1"/>
</dbReference>
<keyword evidence="4" id="KW-1185">Reference proteome</keyword>
<protein>
    <submittedName>
        <fullName evidence="3">DSBA-like thioredoxin domain protein</fullName>
    </submittedName>
</protein>
<dbReference type="Gene3D" id="3.40.30.10">
    <property type="entry name" value="Glutaredoxin"/>
    <property type="match status" value="1"/>
</dbReference>
<gene>
    <name evidence="3" type="ORF">EHSB41UT_04548</name>
</gene>
<evidence type="ECO:0000256" key="1">
    <source>
        <dbReference type="ARBA" id="ARBA00005791"/>
    </source>
</evidence>
<dbReference type="RefSeq" id="WP_087113165.1">
    <property type="nucleotide sequence ID" value="NZ_CBCSCN010000015.1"/>
</dbReference>
<dbReference type="PANTHER" id="PTHR13887">
    <property type="entry name" value="GLUTATHIONE S-TRANSFERASE KAPPA"/>
    <property type="match status" value="1"/>
</dbReference>
<organism evidence="3 4">
    <name type="scientific">Parendozoicomonas haliclonae</name>
    <dbReference type="NCBI Taxonomy" id="1960125"/>
    <lineage>
        <taxon>Bacteria</taxon>
        <taxon>Pseudomonadati</taxon>
        <taxon>Pseudomonadota</taxon>
        <taxon>Gammaproteobacteria</taxon>
        <taxon>Oceanospirillales</taxon>
        <taxon>Endozoicomonadaceae</taxon>
        <taxon>Parendozoicomonas</taxon>
    </lineage>
</organism>
<sequence length="198" mass="21965">MSKPTSSVFDSYQAAGQTTTDDRHIYGDSSARFTLLLYSDLECPYCRAFHHTPKQVVDESGGLINWQWKHMPLPMHDPAAAIEAEAAECIADLGGNRAFWIFIEEVFQNTSGGGRGVGDIESLAGDVGIDRNAFISGVNSRRYEQNVATDIRQAQEMNVNSTPTSLMIDTMTGRHLRLEGSRPQSSFFEAVEELIRMN</sequence>